<accession>A0A7X0PK96</accession>
<evidence type="ECO:0000313" key="2">
    <source>
        <dbReference type="Proteomes" id="UP000575083"/>
    </source>
</evidence>
<proteinExistence type="predicted"/>
<comment type="caution">
    <text evidence="1">The sequence shown here is derived from an EMBL/GenBank/DDBJ whole genome shotgun (WGS) entry which is preliminary data.</text>
</comment>
<keyword evidence="2" id="KW-1185">Reference proteome</keyword>
<dbReference type="AlphaFoldDB" id="A0A7X0PK96"/>
<dbReference type="Pfam" id="PF06099">
    <property type="entry name" value="Phenol_hyd_sub"/>
    <property type="match status" value="1"/>
</dbReference>
<dbReference type="InterPro" id="IPR010353">
    <property type="entry name" value="DmpK"/>
</dbReference>
<name>A0A7X0PK96_9BURK</name>
<organism evidence="1 2">
    <name type="scientific">Acidovorax soli</name>
    <dbReference type="NCBI Taxonomy" id="592050"/>
    <lineage>
        <taxon>Bacteria</taxon>
        <taxon>Pseudomonadati</taxon>
        <taxon>Pseudomonadota</taxon>
        <taxon>Betaproteobacteria</taxon>
        <taxon>Burkholderiales</taxon>
        <taxon>Comamonadaceae</taxon>
        <taxon>Acidovorax</taxon>
    </lineage>
</organism>
<reference evidence="1 2" key="1">
    <citation type="submission" date="2020-08" db="EMBL/GenBank/DDBJ databases">
        <title>Functional genomics of gut bacteria from endangered species of beetles.</title>
        <authorList>
            <person name="Carlos-Shanley C."/>
        </authorList>
    </citation>
    <scope>NUCLEOTIDE SEQUENCE [LARGE SCALE GENOMIC DNA]</scope>
    <source>
        <strain evidence="1 2">S00198</strain>
    </source>
</reference>
<dbReference type="EMBL" id="JACHLK010000018">
    <property type="protein sequence ID" value="MBB6563289.1"/>
    <property type="molecule type" value="Genomic_DNA"/>
</dbReference>
<protein>
    <submittedName>
        <fullName evidence="1">Phenol hydroxylase P0 protein</fullName>
    </submittedName>
</protein>
<dbReference type="Proteomes" id="UP000575083">
    <property type="component" value="Unassembled WGS sequence"/>
</dbReference>
<evidence type="ECO:0000313" key="1">
    <source>
        <dbReference type="EMBL" id="MBB6563289.1"/>
    </source>
</evidence>
<gene>
    <name evidence="1" type="ORF">HNP48_006009</name>
</gene>
<sequence length="92" mass="10259">MNPTHGASQPGSASTLTGLPCYVRVTGTLEQRFVEFEFAIGDPEFAVELVLLFPQFHAFCAQHQAIHLDAEEGARLDYERLKWRFGAPGIDH</sequence>
<dbReference type="RefSeq" id="WP_184864153.1">
    <property type="nucleotide sequence ID" value="NZ_JACHLK010000018.1"/>
</dbReference>